<dbReference type="GO" id="GO:0000049">
    <property type="term" value="F:tRNA binding"/>
    <property type="evidence" value="ECO:0007669"/>
    <property type="project" value="InterPro"/>
</dbReference>
<organism evidence="6 7">
    <name type="scientific">Candidatus Kaiserbacteria bacterium RIFCSPLOWO2_01_FULL_54_24</name>
    <dbReference type="NCBI Taxonomy" id="1798515"/>
    <lineage>
        <taxon>Bacteria</taxon>
        <taxon>Candidatus Kaiseribacteriota</taxon>
    </lineage>
</organism>
<evidence type="ECO:0000256" key="5">
    <source>
        <dbReference type="ARBA" id="ARBA00022884"/>
    </source>
</evidence>
<sequence>MSKIARVSRVDFAAEKSVGKRCHGRFFSLSAAPLSRGWRSSLACVVSKKVAPKAVERNLIKRRCREAVRAHIRTRASAPPLLLVFRAKKEATGATFADMLRDIGGLVDKVSDTRYTR</sequence>
<evidence type="ECO:0000313" key="6">
    <source>
        <dbReference type="EMBL" id="OGG77527.1"/>
    </source>
</evidence>
<reference evidence="6 7" key="1">
    <citation type="journal article" date="2016" name="Nat. Commun.">
        <title>Thousands of microbial genomes shed light on interconnected biogeochemical processes in an aquifer system.</title>
        <authorList>
            <person name="Anantharaman K."/>
            <person name="Brown C.T."/>
            <person name="Hug L.A."/>
            <person name="Sharon I."/>
            <person name="Castelle C.J."/>
            <person name="Probst A.J."/>
            <person name="Thomas B.C."/>
            <person name="Singh A."/>
            <person name="Wilkins M.J."/>
            <person name="Karaoz U."/>
            <person name="Brodie E.L."/>
            <person name="Williams K.H."/>
            <person name="Hubbard S.S."/>
            <person name="Banfield J.F."/>
        </authorList>
    </citation>
    <scope>NUCLEOTIDE SEQUENCE [LARGE SCALE GENOMIC DNA]</scope>
</reference>
<dbReference type="PANTHER" id="PTHR33992">
    <property type="entry name" value="RIBONUCLEASE P PROTEIN COMPONENT"/>
    <property type="match status" value="1"/>
</dbReference>
<dbReference type="Pfam" id="PF00825">
    <property type="entry name" value="Ribonuclease_P"/>
    <property type="match status" value="1"/>
</dbReference>
<keyword evidence="3" id="KW-0255">Endonuclease</keyword>
<dbReference type="AlphaFoldDB" id="A0A1F6EV70"/>
<keyword evidence="2" id="KW-0540">Nuclease</keyword>
<dbReference type="Proteomes" id="UP000177215">
    <property type="component" value="Unassembled WGS sequence"/>
</dbReference>
<name>A0A1F6EV70_9BACT</name>
<evidence type="ECO:0000256" key="2">
    <source>
        <dbReference type="ARBA" id="ARBA00022722"/>
    </source>
</evidence>
<dbReference type="GO" id="GO:0030677">
    <property type="term" value="C:ribonuclease P complex"/>
    <property type="evidence" value="ECO:0007669"/>
    <property type="project" value="TreeGrafter"/>
</dbReference>
<accession>A0A1F6EV70</accession>
<dbReference type="Gene3D" id="3.30.230.10">
    <property type="match status" value="1"/>
</dbReference>
<dbReference type="GO" id="GO:0004526">
    <property type="term" value="F:ribonuclease P activity"/>
    <property type="evidence" value="ECO:0007669"/>
    <property type="project" value="InterPro"/>
</dbReference>
<proteinExistence type="predicted"/>
<protein>
    <submittedName>
        <fullName evidence="6">Uncharacterized protein</fullName>
    </submittedName>
</protein>
<gene>
    <name evidence="6" type="ORF">A3B35_01800</name>
</gene>
<keyword evidence="5" id="KW-0694">RNA-binding</keyword>
<evidence type="ECO:0000256" key="1">
    <source>
        <dbReference type="ARBA" id="ARBA00022694"/>
    </source>
</evidence>
<evidence type="ECO:0000256" key="3">
    <source>
        <dbReference type="ARBA" id="ARBA00022759"/>
    </source>
</evidence>
<keyword evidence="1" id="KW-0819">tRNA processing</keyword>
<dbReference type="SUPFAM" id="SSF54211">
    <property type="entry name" value="Ribosomal protein S5 domain 2-like"/>
    <property type="match status" value="1"/>
</dbReference>
<dbReference type="PANTHER" id="PTHR33992:SF1">
    <property type="entry name" value="RIBONUCLEASE P PROTEIN COMPONENT"/>
    <property type="match status" value="1"/>
</dbReference>
<dbReference type="EMBL" id="MFMC01000014">
    <property type="protein sequence ID" value="OGG77527.1"/>
    <property type="molecule type" value="Genomic_DNA"/>
</dbReference>
<dbReference type="InterPro" id="IPR000100">
    <property type="entry name" value="RNase_P"/>
</dbReference>
<evidence type="ECO:0000256" key="4">
    <source>
        <dbReference type="ARBA" id="ARBA00022801"/>
    </source>
</evidence>
<dbReference type="InterPro" id="IPR020568">
    <property type="entry name" value="Ribosomal_Su5_D2-typ_SF"/>
</dbReference>
<dbReference type="STRING" id="1798515.A3B35_01800"/>
<comment type="caution">
    <text evidence="6">The sequence shown here is derived from an EMBL/GenBank/DDBJ whole genome shotgun (WGS) entry which is preliminary data.</text>
</comment>
<dbReference type="InterPro" id="IPR014721">
    <property type="entry name" value="Ribsml_uS5_D2-typ_fold_subgr"/>
</dbReference>
<keyword evidence="4" id="KW-0378">Hydrolase</keyword>
<evidence type="ECO:0000313" key="7">
    <source>
        <dbReference type="Proteomes" id="UP000177215"/>
    </source>
</evidence>
<dbReference type="GO" id="GO:0042781">
    <property type="term" value="F:3'-tRNA processing endoribonuclease activity"/>
    <property type="evidence" value="ECO:0007669"/>
    <property type="project" value="TreeGrafter"/>
</dbReference>